<dbReference type="EC" id="3.1.3.36" evidence="4"/>
<dbReference type="Gene3D" id="3.60.10.10">
    <property type="entry name" value="Endonuclease/exonuclease/phosphatase"/>
    <property type="match status" value="2"/>
</dbReference>
<dbReference type="SMART" id="SM00128">
    <property type="entry name" value="IPPc"/>
    <property type="match status" value="1"/>
</dbReference>
<dbReference type="GO" id="GO:0034485">
    <property type="term" value="F:phosphatidylinositol-3,4,5-trisphosphate 5-phosphatase activity"/>
    <property type="evidence" value="ECO:0007669"/>
    <property type="project" value="TreeGrafter"/>
</dbReference>
<dbReference type="AlphaFoldDB" id="A0A5B7AX91"/>
<protein>
    <submittedName>
        <fullName evidence="4">Putative type I inositol 1,4,5-trisphosphate 5-phosphatase CVP2 isoform X3</fullName>
        <ecNumber evidence="4">3.1.3.36</ecNumber>
    </submittedName>
</protein>
<dbReference type="PANTHER" id="PTHR45666:SF20">
    <property type="entry name" value="TYPE I INOSITOL POLYPHOSPHATE 5-PHOSPHATASE 10"/>
    <property type="match status" value="1"/>
</dbReference>
<evidence type="ECO:0000256" key="2">
    <source>
        <dbReference type="ARBA" id="ARBA00022801"/>
    </source>
</evidence>
<dbReference type="GO" id="GO:0004439">
    <property type="term" value="F:phosphatidylinositol-4,5-bisphosphate 5-phosphatase activity"/>
    <property type="evidence" value="ECO:0007669"/>
    <property type="project" value="UniProtKB-EC"/>
</dbReference>
<dbReference type="InterPro" id="IPR036691">
    <property type="entry name" value="Endo/exonu/phosph_ase_sf"/>
</dbReference>
<dbReference type="EMBL" id="GHES01030146">
    <property type="protein sequence ID" value="MPA60705.1"/>
    <property type="molecule type" value="Transcribed_RNA"/>
</dbReference>
<dbReference type="GO" id="GO:0004445">
    <property type="term" value="F:inositol-polyphosphate 5-phosphatase activity"/>
    <property type="evidence" value="ECO:0007669"/>
    <property type="project" value="InterPro"/>
</dbReference>
<sequence>MPNFQDIQSFRVFVATWNVAGKSPQSDLNLDDFLHVQHESDIYVLGFQEIVPLNAGNVLVIEDNGPAAKWLSLISQSLNKSPIGHKTVSTFDTKPLVLGSKKPTIATGGSPFFQKTSLKAASKIFRAESARRLKSCNCTPELETKYGKDSCFGCQQSNPSEDDFSSEEDDEPSGGFVNSEIINPFSSNQMKYSLIVCKQMVGIFVTVWVRTELVQHIGHLRTSYVPRGIMGCLGNKGCISVSMSFHQTSFCFICSHLASGEREGDELRRNLDVIEILRNTQFLKICRTPNSRMPEKILQHDRVIWFGDLNYRIALSFDTQKLIEKKDWNTLLDKDQLKIEREAGRVFKGWKEGKIYFAPTYKYSYNSDTYASETIRSKSKRRTPAWCDRILWHGDGIRQLSYIRGESQFSDHRPVCATFLVDVGVIKGGLKKELSNSNMKVGLKSSVLLPIDIYIE</sequence>
<dbReference type="PANTHER" id="PTHR45666">
    <property type="entry name" value="TYPE IV INOSITOL POLYPHOSPHATE 5-PHOSPHATASE 9"/>
    <property type="match status" value="1"/>
</dbReference>
<dbReference type="InterPro" id="IPR045849">
    <property type="entry name" value="IP5P_plant"/>
</dbReference>
<dbReference type="Pfam" id="PF22669">
    <property type="entry name" value="Exo_endo_phos2"/>
    <property type="match status" value="2"/>
</dbReference>
<dbReference type="SUPFAM" id="SSF56219">
    <property type="entry name" value="DNase I-like"/>
    <property type="match status" value="1"/>
</dbReference>
<reference evidence="4" key="1">
    <citation type="submission" date="2019-08" db="EMBL/GenBank/DDBJ databases">
        <title>Reference gene set and small RNA set construction with multiple tissues from Davidia involucrata Baill.</title>
        <authorList>
            <person name="Yang H."/>
            <person name="Zhou C."/>
            <person name="Li G."/>
            <person name="Wang J."/>
            <person name="Gao P."/>
            <person name="Wang M."/>
            <person name="Wang R."/>
            <person name="Zhao Y."/>
        </authorList>
    </citation>
    <scope>NUCLEOTIDE SEQUENCE</scope>
    <source>
        <tissue evidence="4">Mixed with DoveR01_LX</tissue>
    </source>
</reference>
<evidence type="ECO:0000256" key="1">
    <source>
        <dbReference type="ARBA" id="ARBA00010768"/>
    </source>
</evidence>
<gene>
    <name evidence="4" type="ORF">Din_030146</name>
</gene>
<organism evidence="4">
    <name type="scientific">Davidia involucrata</name>
    <name type="common">Dove tree</name>
    <dbReference type="NCBI Taxonomy" id="16924"/>
    <lineage>
        <taxon>Eukaryota</taxon>
        <taxon>Viridiplantae</taxon>
        <taxon>Streptophyta</taxon>
        <taxon>Embryophyta</taxon>
        <taxon>Tracheophyta</taxon>
        <taxon>Spermatophyta</taxon>
        <taxon>Magnoliopsida</taxon>
        <taxon>eudicotyledons</taxon>
        <taxon>Gunneridae</taxon>
        <taxon>Pentapetalae</taxon>
        <taxon>asterids</taxon>
        <taxon>Cornales</taxon>
        <taxon>Nyssaceae</taxon>
        <taxon>Davidia</taxon>
    </lineage>
</organism>
<feature type="domain" description="Inositol polyphosphate-related phosphatase" evidence="3">
    <location>
        <begin position="101"/>
        <end position="427"/>
    </location>
</feature>
<dbReference type="GO" id="GO:0046856">
    <property type="term" value="P:phosphatidylinositol dephosphorylation"/>
    <property type="evidence" value="ECO:0007669"/>
    <property type="project" value="InterPro"/>
</dbReference>
<accession>A0A5B7AX91</accession>
<keyword evidence="2 4" id="KW-0378">Hydrolase</keyword>
<dbReference type="InterPro" id="IPR000300">
    <property type="entry name" value="IPPc"/>
</dbReference>
<comment type="similarity">
    <text evidence="1">Belongs to the inositol polyphosphate 5-phosphatase family.</text>
</comment>
<name>A0A5B7AX91_DAVIN</name>
<evidence type="ECO:0000259" key="3">
    <source>
        <dbReference type="SMART" id="SM00128"/>
    </source>
</evidence>
<proteinExistence type="inferred from homology"/>
<evidence type="ECO:0000313" key="4">
    <source>
        <dbReference type="EMBL" id="MPA60705.1"/>
    </source>
</evidence>